<name>A0ABP7V8A7_9ACTN</name>
<evidence type="ECO:0000313" key="2">
    <source>
        <dbReference type="Proteomes" id="UP001499984"/>
    </source>
</evidence>
<gene>
    <name evidence="1" type="ORF">GCM10022233_37780</name>
</gene>
<dbReference type="RefSeq" id="WP_425587477.1">
    <property type="nucleotide sequence ID" value="NZ_BAAAZY010000010.1"/>
</dbReference>
<dbReference type="Proteomes" id="UP001499984">
    <property type="component" value="Unassembled WGS sequence"/>
</dbReference>
<organism evidence="1 2">
    <name type="scientific">Streptomyces shaanxiensis</name>
    <dbReference type="NCBI Taxonomy" id="653357"/>
    <lineage>
        <taxon>Bacteria</taxon>
        <taxon>Bacillati</taxon>
        <taxon>Actinomycetota</taxon>
        <taxon>Actinomycetes</taxon>
        <taxon>Kitasatosporales</taxon>
        <taxon>Streptomycetaceae</taxon>
        <taxon>Streptomyces</taxon>
    </lineage>
</organism>
<reference evidence="2" key="1">
    <citation type="journal article" date="2019" name="Int. J. Syst. Evol. Microbiol.">
        <title>The Global Catalogue of Microorganisms (GCM) 10K type strain sequencing project: providing services to taxonomists for standard genome sequencing and annotation.</title>
        <authorList>
            <consortium name="The Broad Institute Genomics Platform"/>
            <consortium name="The Broad Institute Genome Sequencing Center for Infectious Disease"/>
            <person name="Wu L."/>
            <person name="Ma J."/>
        </authorList>
    </citation>
    <scope>NUCLEOTIDE SEQUENCE [LARGE SCALE GENOMIC DNA]</scope>
    <source>
        <strain evidence="2">JCM 16925</strain>
    </source>
</reference>
<accession>A0ABP7V8A7</accession>
<keyword evidence="2" id="KW-1185">Reference proteome</keyword>
<proteinExistence type="predicted"/>
<sequence>MSPEASHKGRSQVERTTNKFKNFRATVRRYDERAYVLYGTVTVAEIRLLLRP</sequence>
<dbReference type="EMBL" id="BAAAZY010000010">
    <property type="protein sequence ID" value="GAA4060866.1"/>
    <property type="molecule type" value="Genomic_DNA"/>
</dbReference>
<evidence type="ECO:0000313" key="1">
    <source>
        <dbReference type="EMBL" id="GAA4060866.1"/>
    </source>
</evidence>
<comment type="caution">
    <text evidence="1">The sequence shown here is derived from an EMBL/GenBank/DDBJ whole genome shotgun (WGS) entry which is preliminary data.</text>
</comment>
<protein>
    <recommendedName>
        <fullName evidence="3">Transposase</fullName>
    </recommendedName>
</protein>
<evidence type="ECO:0008006" key="3">
    <source>
        <dbReference type="Google" id="ProtNLM"/>
    </source>
</evidence>